<dbReference type="AlphaFoldDB" id="A0A261RPH9"/>
<keyword evidence="2" id="KW-1185">Reference proteome</keyword>
<dbReference type="EMBL" id="NEVJ01000001">
    <property type="protein sequence ID" value="OZI26687.1"/>
    <property type="molecule type" value="Genomic_DNA"/>
</dbReference>
<protein>
    <submittedName>
        <fullName evidence="1">Uncharacterized protein</fullName>
    </submittedName>
</protein>
<accession>A0A261RPH9</accession>
<sequence>MNLIQEIEAYGEVRDEGCVLKKQNGNYQMREARNVCGPHRHDLAGDISLERLEAHWEGFKDNVNA</sequence>
<comment type="caution">
    <text evidence="1">The sequence shown here is derived from an EMBL/GenBank/DDBJ whole genome shotgun (WGS) entry which is preliminary data.</text>
</comment>
<evidence type="ECO:0000313" key="1">
    <source>
        <dbReference type="EMBL" id="OZI26687.1"/>
    </source>
</evidence>
<reference evidence="1" key="1">
    <citation type="submission" date="2017-05" db="EMBL/GenBank/DDBJ databases">
        <title>Complete and WGS of Bordetella genogroups.</title>
        <authorList>
            <person name="Spilker T."/>
            <person name="Lipuma J."/>
        </authorList>
    </citation>
    <scope>NUCLEOTIDE SEQUENCE</scope>
    <source>
        <strain evidence="1">AU21707</strain>
    </source>
</reference>
<dbReference type="Proteomes" id="UP000216857">
    <property type="component" value="Unassembled WGS sequence"/>
</dbReference>
<evidence type="ECO:0000313" key="2">
    <source>
        <dbReference type="Proteomes" id="UP000216857"/>
    </source>
</evidence>
<dbReference type="RefSeq" id="WP_094845780.1">
    <property type="nucleotide sequence ID" value="NZ_NEVJ01000001.1"/>
</dbReference>
<proteinExistence type="predicted"/>
<name>A0A261RPH9_9BORD</name>
<gene>
    <name evidence="1" type="ORF">CAL26_05030</name>
</gene>
<organism evidence="1 2">
    <name type="scientific">Bordetella genomosp. 9</name>
    <dbReference type="NCBI Taxonomy" id="1416803"/>
    <lineage>
        <taxon>Bacteria</taxon>
        <taxon>Pseudomonadati</taxon>
        <taxon>Pseudomonadota</taxon>
        <taxon>Betaproteobacteria</taxon>
        <taxon>Burkholderiales</taxon>
        <taxon>Alcaligenaceae</taxon>
        <taxon>Bordetella</taxon>
    </lineage>
</organism>